<protein>
    <submittedName>
        <fullName evidence="3">Beta-lactamase family protein</fullName>
    </submittedName>
</protein>
<dbReference type="Gene3D" id="3.40.710.10">
    <property type="entry name" value="DD-peptidase/beta-lactamase superfamily"/>
    <property type="match status" value="1"/>
</dbReference>
<feature type="domain" description="DUF7586" evidence="2">
    <location>
        <begin position="353"/>
        <end position="439"/>
    </location>
</feature>
<name>A0A6P0HJE5_9ACTN</name>
<dbReference type="InterPro" id="IPR056008">
    <property type="entry name" value="DUF7586"/>
</dbReference>
<dbReference type="Pfam" id="PF24491">
    <property type="entry name" value="DUF7586"/>
    <property type="match status" value="1"/>
</dbReference>
<dbReference type="EMBL" id="JAAGXA010000005">
    <property type="protein sequence ID" value="NEN78390.1"/>
    <property type="molecule type" value="Genomic_DNA"/>
</dbReference>
<dbReference type="PANTHER" id="PTHR46825:SF7">
    <property type="entry name" value="D-ALANYL-D-ALANINE CARBOXYPEPTIDASE"/>
    <property type="match status" value="1"/>
</dbReference>
<dbReference type="Proteomes" id="UP000468687">
    <property type="component" value="Unassembled WGS sequence"/>
</dbReference>
<dbReference type="PANTHER" id="PTHR46825">
    <property type="entry name" value="D-ALANYL-D-ALANINE-CARBOXYPEPTIDASE/ENDOPEPTIDASE AMPH"/>
    <property type="match status" value="1"/>
</dbReference>
<dbReference type="InterPro" id="IPR050491">
    <property type="entry name" value="AmpC-like"/>
</dbReference>
<accession>A0A6P0HJE5</accession>
<dbReference type="SUPFAM" id="SSF56601">
    <property type="entry name" value="beta-lactamase/transpeptidase-like"/>
    <property type="match status" value="1"/>
</dbReference>
<evidence type="ECO:0000313" key="3">
    <source>
        <dbReference type="EMBL" id="NEN78390.1"/>
    </source>
</evidence>
<evidence type="ECO:0000259" key="1">
    <source>
        <dbReference type="Pfam" id="PF00144"/>
    </source>
</evidence>
<dbReference type="InterPro" id="IPR001466">
    <property type="entry name" value="Beta-lactam-related"/>
</dbReference>
<dbReference type="InterPro" id="IPR012338">
    <property type="entry name" value="Beta-lactam/transpept-like"/>
</dbReference>
<comment type="caution">
    <text evidence="3">The sequence shown here is derived from an EMBL/GenBank/DDBJ whole genome shotgun (WGS) entry which is preliminary data.</text>
</comment>
<feature type="domain" description="Beta-lactamase-related" evidence="1">
    <location>
        <begin position="24"/>
        <end position="332"/>
    </location>
</feature>
<evidence type="ECO:0000259" key="2">
    <source>
        <dbReference type="Pfam" id="PF24491"/>
    </source>
</evidence>
<proteinExistence type="predicted"/>
<keyword evidence="4" id="KW-1185">Reference proteome</keyword>
<organism evidence="3 4">
    <name type="scientific">Nocardioides zeae</name>
    <dbReference type="NCBI Taxonomy" id="1457234"/>
    <lineage>
        <taxon>Bacteria</taxon>
        <taxon>Bacillati</taxon>
        <taxon>Actinomycetota</taxon>
        <taxon>Actinomycetes</taxon>
        <taxon>Propionibacteriales</taxon>
        <taxon>Nocardioidaceae</taxon>
        <taxon>Nocardioides</taxon>
    </lineage>
</organism>
<dbReference type="RefSeq" id="WP_163771933.1">
    <property type="nucleotide sequence ID" value="NZ_JAAGXA010000005.1"/>
</dbReference>
<dbReference type="Pfam" id="PF00144">
    <property type="entry name" value="Beta-lactamase"/>
    <property type="match status" value="1"/>
</dbReference>
<gene>
    <name evidence="3" type="ORF">G3T38_08870</name>
</gene>
<dbReference type="AlphaFoldDB" id="A0A6P0HJE5"/>
<sequence>MRDDTPVLPGTARALLTRVAEIQVAARAPSLVAGVVRDGALVWSGGWGTVPGPVEDTQYRIGSITKTLTAVVVLQAVRDGLLDLGDTIADALGEPIGAYGDRTLRQLLSHTSGMQSEPAGEWWERTDGGSFAELVAANPGAGAVFPAGQQYHYTNLGFALLGEAAARARDTDWWSLVRSAVLEPLGMTRTSYGPEAPHATGASVHPYTSEQVAEPATDTGAMAPAGQVWSTVTDLGRYAAFLVAGHPDVLDGSWLELASHSLGATRASGLASAHGLGLALVAGGSGMLRGHTGSMPGFQAACFVDAPRRTGAVVLAGSTTGVPAGGLAADLLELVHAHEPTLPAPWRAPDEVPALVREVVGVWHWGNTPYVFRVEGSTCDQVVVRRGDAVAHRFALRGGPGEERLVGTGGYHDGETLEVHRRRDGSVSHLVVATFVYTRVPYDPEVPVPGGHPTTGT</sequence>
<reference evidence="3 4" key="1">
    <citation type="journal article" date="2014" name="Int. J. Syst. Evol. Microbiol.">
        <title>Nocardioides zeae sp. nov., isolated from the stem of Zea mays.</title>
        <authorList>
            <person name="Glaeser S.P."/>
            <person name="McInroy J.A."/>
            <person name="Busse H.J."/>
            <person name="Kampfer P."/>
        </authorList>
    </citation>
    <scope>NUCLEOTIDE SEQUENCE [LARGE SCALE GENOMIC DNA]</scope>
    <source>
        <strain evidence="3 4">JCM 30728</strain>
    </source>
</reference>
<evidence type="ECO:0000313" key="4">
    <source>
        <dbReference type="Proteomes" id="UP000468687"/>
    </source>
</evidence>